<dbReference type="STRING" id="1392247.A0A3N4KQ17"/>
<gene>
    <name evidence="6" type="ORF">P167DRAFT_461968</name>
</gene>
<evidence type="ECO:0000256" key="4">
    <source>
        <dbReference type="ARBA" id="ARBA00023136"/>
    </source>
</evidence>
<comment type="subcellular location">
    <subcellularLocation>
        <location evidence="1">Membrane</location>
        <topology evidence="1">Multi-pass membrane protein</topology>
    </subcellularLocation>
</comment>
<keyword evidence="3 5" id="KW-1133">Transmembrane helix</keyword>
<feature type="transmembrane region" description="Helical" evidence="5">
    <location>
        <begin position="181"/>
        <end position="201"/>
    </location>
</feature>
<evidence type="ECO:0000256" key="2">
    <source>
        <dbReference type="ARBA" id="ARBA00022692"/>
    </source>
</evidence>
<dbReference type="Proteomes" id="UP000277580">
    <property type="component" value="Unassembled WGS sequence"/>
</dbReference>
<keyword evidence="7" id="KW-1185">Reference proteome</keyword>
<accession>A0A3N4KQ17</accession>
<protein>
    <submittedName>
        <fullName evidence="6">RTA1 like protein</fullName>
    </submittedName>
</protein>
<sequence>STTAAIAFAALFGLGAIAHTYQLFRYRAWYFGVFLTGAYMMCIGYVFRLISINNSTNLTPYVLQLLFILLPPSLYAATIYMIYGRIVLLVNAAHLSLIRPTWVTKVFVCSDFFAFVIQAGGGALITQEGKEQMGKNILLVGLYVQLASFIFFLVISSVFYFRVSKAGVDAQKYGRYHWTTMLKVLYFAAAFIIMRCVFRLIEYSADRTSSVQKNEVWAYCLDAVPMFMVQCVFNVVHGGMVLPKAGVKNKE</sequence>
<keyword evidence="4 5" id="KW-0472">Membrane</keyword>
<dbReference type="AlphaFoldDB" id="A0A3N4KQ17"/>
<evidence type="ECO:0000313" key="6">
    <source>
        <dbReference type="EMBL" id="RPB12694.1"/>
    </source>
</evidence>
<proteinExistence type="predicted"/>
<dbReference type="PANTHER" id="PTHR31465">
    <property type="entry name" value="PROTEIN RTA1-RELATED"/>
    <property type="match status" value="1"/>
</dbReference>
<name>A0A3N4KQ17_9PEZI</name>
<dbReference type="PANTHER" id="PTHR31465:SF33">
    <property type="entry name" value="DOMAIN PROTEIN, PUTATIVE (AFU_ORTHOLOGUE AFUA_5G01310)-RELATED"/>
    <property type="match status" value="1"/>
</dbReference>
<keyword evidence="2 5" id="KW-0812">Transmembrane</keyword>
<feature type="non-terminal residue" evidence="6">
    <location>
        <position position="251"/>
    </location>
</feature>
<dbReference type="EMBL" id="ML119127">
    <property type="protein sequence ID" value="RPB12694.1"/>
    <property type="molecule type" value="Genomic_DNA"/>
</dbReference>
<feature type="transmembrane region" description="Helical" evidence="5">
    <location>
        <begin position="137"/>
        <end position="161"/>
    </location>
</feature>
<dbReference type="Pfam" id="PF04479">
    <property type="entry name" value="RTA1"/>
    <property type="match status" value="1"/>
</dbReference>
<dbReference type="InParanoid" id="A0A3N4KQ17"/>
<feature type="transmembrane region" description="Helical" evidence="5">
    <location>
        <begin position="103"/>
        <end position="125"/>
    </location>
</feature>
<evidence type="ECO:0000256" key="3">
    <source>
        <dbReference type="ARBA" id="ARBA00022989"/>
    </source>
</evidence>
<dbReference type="GO" id="GO:0016020">
    <property type="term" value="C:membrane"/>
    <property type="evidence" value="ECO:0007669"/>
    <property type="project" value="UniProtKB-SubCell"/>
</dbReference>
<feature type="transmembrane region" description="Helical" evidence="5">
    <location>
        <begin position="28"/>
        <end position="50"/>
    </location>
</feature>
<evidence type="ECO:0000256" key="1">
    <source>
        <dbReference type="ARBA" id="ARBA00004141"/>
    </source>
</evidence>
<dbReference type="OrthoDB" id="3358017at2759"/>
<organism evidence="6 7">
    <name type="scientific">Morchella conica CCBAS932</name>
    <dbReference type="NCBI Taxonomy" id="1392247"/>
    <lineage>
        <taxon>Eukaryota</taxon>
        <taxon>Fungi</taxon>
        <taxon>Dikarya</taxon>
        <taxon>Ascomycota</taxon>
        <taxon>Pezizomycotina</taxon>
        <taxon>Pezizomycetes</taxon>
        <taxon>Pezizales</taxon>
        <taxon>Morchellaceae</taxon>
        <taxon>Morchella</taxon>
    </lineage>
</organism>
<evidence type="ECO:0000256" key="5">
    <source>
        <dbReference type="SAM" id="Phobius"/>
    </source>
</evidence>
<dbReference type="InterPro" id="IPR007568">
    <property type="entry name" value="RTA1"/>
</dbReference>
<feature type="transmembrane region" description="Helical" evidence="5">
    <location>
        <begin position="62"/>
        <end position="83"/>
    </location>
</feature>
<evidence type="ECO:0000313" key="7">
    <source>
        <dbReference type="Proteomes" id="UP000277580"/>
    </source>
</evidence>
<feature type="non-terminal residue" evidence="6">
    <location>
        <position position="1"/>
    </location>
</feature>
<reference evidence="6 7" key="1">
    <citation type="journal article" date="2018" name="Nat. Ecol. Evol.">
        <title>Pezizomycetes genomes reveal the molecular basis of ectomycorrhizal truffle lifestyle.</title>
        <authorList>
            <person name="Murat C."/>
            <person name="Payen T."/>
            <person name="Noel B."/>
            <person name="Kuo A."/>
            <person name="Morin E."/>
            <person name="Chen J."/>
            <person name="Kohler A."/>
            <person name="Krizsan K."/>
            <person name="Balestrini R."/>
            <person name="Da Silva C."/>
            <person name="Montanini B."/>
            <person name="Hainaut M."/>
            <person name="Levati E."/>
            <person name="Barry K.W."/>
            <person name="Belfiori B."/>
            <person name="Cichocki N."/>
            <person name="Clum A."/>
            <person name="Dockter R.B."/>
            <person name="Fauchery L."/>
            <person name="Guy J."/>
            <person name="Iotti M."/>
            <person name="Le Tacon F."/>
            <person name="Lindquist E.A."/>
            <person name="Lipzen A."/>
            <person name="Malagnac F."/>
            <person name="Mello A."/>
            <person name="Molinier V."/>
            <person name="Miyauchi S."/>
            <person name="Poulain J."/>
            <person name="Riccioni C."/>
            <person name="Rubini A."/>
            <person name="Sitrit Y."/>
            <person name="Splivallo R."/>
            <person name="Traeger S."/>
            <person name="Wang M."/>
            <person name="Zifcakova L."/>
            <person name="Wipf D."/>
            <person name="Zambonelli A."/>
            <person name="Paolocci F."/>
            <person name="Nowrousian M."/>
            <person name="Ottonello S."/>
            <person name="Baldrian P."/>
            <person name="Spatafora J.W."/>
            <person name="Henrissat B."/>
            <person name="Nagy L.G."/>
            <person name="Aury J.M."/>
            <person name="Wincker P."/>
            <person name="Grigoriev I.V."/>
            <person name="Bonfante P."/>
            <person name="Martin F.M."/>
        </authorList>
    </citation>
    <scope>NUCLEOTIDE SEQUENCE [LARGE SCALE GENOMIC DNA]</scope>
    <source>
        <strain evidence="6 7">CCBAS932</strain>
    </source>
</reference>